<dbReference type="Proteomes" id="UP000323067">
    <property type="component" value="Chromosome vi"/>
</dbReference>
<sequence length="917" mass="97041">MAYVGPVHRRQGVYSEQHWAPSNYALLRTHFAYLVQDVLVEGTLVETYQARRDVDGGAAHYVFQVPPGASVVDFGARIDGRARVHARVDDTRSSSPDQAPSTAGVQAWKLDPVRTICLALARSEKKQLSLLKPCNGEKVLQISLGAVPPSSARGLLHGENHTTLTRRGENSVTYVYVIARDTLQDSARLSIPTGFERDGASPMGVAAIPTAPTGPNAVTITVGVEVHEDDVLFDLNSTSHRATITGGWSDSSFKPLSPAAKRVTYRKCKSYVEFASDTFLQHDFVLVWTVSTSDRPRCVAQKLAAPVPGQPETCAVALTLVSTVDLEPAEHEYIFLVDCSHSMAGPRITMANHVVKTMLAHLPTHPKSSFNIYSFGRWAWSILPGGKSLALDAPNVAATVPKLATTTTTTADGSDISNALTAALSRRQPDKPRCSVIVLTDGVDVSGVAQAVKSVRTKTTEAAAQSTLLRVFAVGLGDDARGLCEGLAGGGTGATRYIATSLLHDGDYGRRQSAALVEAMNRAPIRVRSIDWGYGGGGVAAHDHRKQQQGKLGAGDNLPAVAPLPTDWAVRSCWYFILRRGGAAAALTATIHYDVAGSAASARTMQVPAAFASAGRLVHAIAARTLIKGLEQTMAALADAHDKDRAEAEIVRLGRTYGLASSQTCLVAVVDGAARMTYGAGGGGHGGRSVLSGVPLGSGFRASFVNLGPAASQTVAAASTSAPDVQVAVARPKPPPPANVLVASEAHTDKAAGTSKTTMTASPACTFQVAFATQTLPQGQLFLTRDVVAHGCDAPVPETVCRDEVARVIGAQDDNGAFDARVVGRVLFPDTGCIPAVPAVIAALRGRERDKDQMWLVLCVMAYLRARAPGREREWADAHDRATYFVKTSLCCVFDVFPGRSEEVMRKSLAAAEGYFG</sequence>
<dbReference type="VEuPathDB" id="FungiDB:CCM_02011"/>
<dbReference type="PROSITE" id="PS50234">
    <property type="entry name" value="VWFA"/>
    <property type="match status" value="1"/>
</dbReference>
<reference evidence="2 3" key="1">
    <citation type="journal article" date="2017" name="BMC Genomics">
        <title>Chromosome level assembly and secondary metabolite potential of the parasitic fungus Cordyceps militaris.</title>
        <authorList>
            <person name="Kramer G.J."/>
            <person name="Nodwell J.R."/>
        </authorList>
    </citation>
    <scope>NUCLEOTIDE SEQUENCE [LARGE SCALE GENOMIC DNA]</scope>
    <source>
        <strain evidence="2 3">ATCC 34164</strain>
    </source>
</reference>
<dbReference type="OrthoDB" id="1729737at2759"/>
<dbReference type="InterPro" id="IPR002035">
    <property type="entry name" value="VWF_A"/>
</dbReference>
<evidence type="ECO:0000313" key="3">
    <source>
        <dbReference type="Proteomes" id="UP000323067"/>
    </source>
</evidence>
<protein>
    <submittedName>
        <fullName evidence="2">von Willebrand domain</fullName>
    </submittedName>
</protein>
<accession>A0A2H4SDU7</accession>
<dbReference type="AlphaFoldDB" id="A0A2H4SDU7"/>
<dbReference type="SMART" id="SM00327">
    <property type="entry name" value="VWA"/>
    <property type="match status" value="1"/>
</dbReference>
<gene>
    <name evidence="2" type="ORF">A9K55_006884</name>
</gene>
<dbReference type="Pfam" id="PF13768">
    <property type="entry name" value="VWA_3"/>
    <property type="match status" value="1"/>
</dbReference>
<dbReference type="PANTHER" id="PTHR45737:SF6">
    <property type="entry name" value="VON WILLEBRAND FACTOR A DOMAIN-CONTAINING PROTEIN 5A"/>
    <property type="match status" value="1"/>
</dbReference>
<dbReference type="CDD" id="cd00198">
    <property type="entry name" value="vWFA"/>
    <property type="match status" value="1"/>
</dbReference>
<dbReference type="PANTHER" id="PTHR45737">
    <property type="entry name" value="VON WILLEBRAND FACTOR A DOMAIN-CONTAINING PROTEIN 5A"/>
    <property type="match status" value="1"/>
</dbReference>
<evidence type="ECO:0000313" key="2">
    <source>
        <dbReference type="EMBL" id="ATY61292.1"/>
    </source>
</evidence>
<evidence type="ECO:0000259" key="1">
    <source>
        <dbReference type="PROSITE" id="PS50234"/>
    </source>
</evidence>
<feature type="domain" description="VWFA" evidence="1">
    <location>
        <begin position="332"/>
        <end position="520"/>
    </location>
</feature>
<dbReference type="Gene3D" id="3.40.50.410">
    <property type="entry name" value="von Willebrand factor, type A domain"/>
    <property type="match status" value="1"/>
</dbReference>
<dbReference type="VEuPathDB" id="FungiDB:A9K55_006884"/>
<proteinExistence type="predicted"/>
<dbReference type="EMBL" id="CP023323">
    <property type="protein sequence ID" value="ATY61292.1"/>
    <property type="molecule type" value="Genomic_DNA"/>
</dbReference>
<dbReference type="SUPFAM" id="SSF53300">
    <property type="entry name" value="vWA-like"/>
    <property type="match status" value="1"/>
</dbReference>
<dbReference type="InterPro" id="IPR036465">
    <property type="entry name" value="vWFA_dom_sf"/>
</dbReference>
<organism evidence="2 3">
    <name type="scientific">Cordyceps militaris</name>
    <name type="common">Caterpillar fungus</name>
    <name type="synonym">Clavaria militaris</name>
    <dbReference type="NCBI Taxonomy" id="73501"/>
    <lineage>
        <taxon>Eukaryota</taxon>
        <taxon>Fungi</taxon>
        <taxon>Dikarya</taxon>
        <taxon>Ascomycota</taxon>
        <taxon>Pezizomycotina</taxon>
        <taxon>Sordariomycetes</taxon>
        <taxon>Hypocreomycetidae</taxon>
        <taxon>Hypocreales</taxon>
        <taxon>Cordycipitaceae</taxon>
        <taxon>Cordyceps</taxon>
    </lineage>
</organism>
<name>A0A2H4SDU7_CORMI</name>